<reference evidence="3" key="1">
    <citation type="journal article" date="2019" name="Int. J. Syst. Evol. Microbiol.">
        <title>The Global Catalogue of Microorganisms (GCM) 10K type strain sequencing project: providing services to taxonomists for standard genome sequencing and annotation.</title>
        <authorList>
            <consortium name="The Broad Institute Genomics Platform"/>
            <consortium name="The Broad Institute Genome Sequencing Center for Infectious Disease"/>
            <person name="Wu L."/>
            <person name="Ma J."/>
        </authorList>
    </citation>
    <scope>NUCLEOTIDE SEQUENCE [LARGE SCALE GENOMIC DNA]</scope>
    <source>
        <strain evidence="3">CCM 7526</strain>
    </source>
</reference>
<name>A0ABW4A779_9ACTN</name>
<proteinExistence type="predicted"/>
<feature type="transmembrane region" description="Helical" evidence="1">
    <location>
        <begin position="107"/>
        <end position="124"/>
    </location>
</feature>
<sequence length="209" mass="23157">MGTRVHASPQWWWRISIVLAAVVGLYSADYPILAYTTQSSVIAIGYYCGVLYWMHRRVTVEAAAPRLRVAVLSWVLLSGLVLHFVLAGGANPIPGVLTGDPADVSSFLLHYVLPIMVFADWLLFRPYGQARWRDLPGWMLFPLGYAAIVLARGALVTGRYPYPFLNPDRRGWDGVGLWIAALAVAFALVAALLIATDRLRRPKMPTQGH</sequence>
<feature type="transmembrane region" description="Helical" evidence="1">
    <location>
        <begin position="175"/>
        <end position="195"/>
    </location>
</feature>
<keyword evidence="1" id="KW-1133">Transmembrane helix</keyword>
<feature type="transmembrane region" description="Helical" evidence="1">
    <location>
        <begin position="67"/>
        <end position="87"/>
    </location>
</feature>
<evidence type="ECO:0000256" key="1">
    <source>
        <dbReference type="SAM" id="Phobius"/>
    </source>
</evidence>
<feature type="transmembrane region" description="Helical" evidence="1">
    <location>
        <begin position="12"/>
        <end position="28"/>
    </location>
</feature>
<keyword evidence="3" id="KW-1185">Reference proteome</keyword>
<keyword evidence="1" id="KW-0812">Transmembrane</keyword>
<accession>A0ABW4A779</accession>
<feature type="transmembrane region" description="Helical" evidence="1">
    <location>
        <begin position="136"/>
        <end position="155"/>
    </location>
</feature>
<dbReference type="Proteomes" id="UP001597183">
    <property type="component" value="Unassembled WGS sequence"/>
</dbReference>
<keyword evidence="1" id="KW-0472">Membrane</keyword>
<gene>
    <name evidence="2" type="ORF">ACFQ5G_14750</name>
</gene>
<feature type="transmembrane region" description="Helical" evidence="1">
    <location>
        <begin position="34"/>
        <end position="55"/>
    </location>
</feature>
<organism evidence="2 3">
    <name type="scientific">Actinoplanes sichuanensis</name>
    <dbReference type="NCBI Taxonomy" id="512349"/>
    <lineage>
        <taxon>Bacteria</taxon>
        <taxon>Bacillati</taxon>
        <taxon>Actinomycetota</taxon>
        <taxon>Actinomycetes</taxon>
        <taxon>Micromonosporales</taxon>
        <taxon>Micromonosporaceae</taxon>
        <taxon>Actinoplanes</taxon>
    </lineage>
</organism>
<dbReference type="InterPro" id="IPR049713">
    <property type="entry name" value="Pr6Pr-like"/>
</dbReference>
<dbReference type="NCBIfam" id="NF038065">
    <property type="entry name" value="Pr6Pr"/>
    <property type="match status" value="1"/>
</dbReference>
<evidence type="ECO:0000313" key="2">
    <source>
        <dbReference type="EMBL" id="MFD1366610.1"/>
    </source>
</evidence>
<comment type="caution">
    <text evidence="2">The sequence shown here is derived from an EMBL/GenBank/DDBJ whole genome shotgun (WGS) entry which is preliminary data.</text>
</comment>
<dbReference type="EMBL" id="JBHTMK010000018">
    <property type="protein sequence ID" value="MFD1366610.1"/>
    <property type="molecule type" value="Genomic_DNA"/>
</dbReference>
<evidence type="ECO:0000313" key="3">
    <source>
        <dbReference type="Proteomes" id="UP001597183"/>
    </source>
</evidence>
<protein>
    <submittedName>
        <fullName evidence="2">Pr6Pr family membrane protein</fullName>
    </submittedName>
</protein>